<dbReference type="GO" id="GO:0005576">
    <property type="term" value="C:extracellular region"/>
    <property type="evidence" value="ECO:0007669"/>
    <property type="project" value="UniProtKB-SubCell"/>
</dbReference>
<accession>A0AAN7ANX6</accession>
<dbReference type="FunFam" id="3.40.630.10:FF:000060">
    <property type="entry name" value="Putative metallocarboxypeptidase ecm14"/>
    <property type="match status" value="1"/>
</dbReference>
<reference evidence="18" key="2">
    <citation type="submission" date="2023-05" db="EMBL/GenBank/DDBJ databases">
        <authorList>
            <consortium name="Lawrence Berkeley National Laboratory"/>
            <person name="Steindorff A."/>
            <person name="Hensen N."/>
            <person name="Bonometti L."/>
            <person name="Westerberg I."/>
            <person name="Brannstrom I.O."/>
            <person name="Guillou S."/>
            <person name="Cros-Aarteil S."/>
            <person name="Calhoun S."/>
            <person name="Haridas S."/>
            <person name="Kuo A."/>
            <person name="Mondo S."/>
            <person name="Pangilinan J."/>
            <person name="Riley R."/>
            <person name="Labutti K."/>
            <person name="Andreopoulos B."/>
            <person name="Lipzen A."/>
            <person name="Chen C."/>
            <person name="Yanf M."/>
            <person name="Daum C."/>
            <person name="Ng V."/>
            <person name="Clum A."/>
            <person name="Ohm R."/>
            <person name="Martin F."/>
            <person name="Silar P."/>
            <person name="Natvig D."/>
            <person name="Lalanne C."/>
            <person name="Gautier V."/>
            <person name="Ament-Velasquez S.L."/>
            <person name="Kruys A."/>
            <person name="Hutchinson M.I."/>
            <person name="Powell A.J."/>
            <person name="Barry K."/>
            <person name="Miller A.N."/>
            <person name="Grigoriev I.V."/>
            <person name="Debuchy R."/>
            <person name="Gladieux P."/>
            <person name="Thoren M.H."/>
            <person name="Johannesson H."/>
        </authorList>
    </citation>
    <scope>NUCLEOTIDE SEQUENCE</scope>
    <source>
        <strain evidence="18">PSN309</strain>
    </source>
</reference>
<feature type="domain" description="Peptidase M14" evidence="17">
    <location>
        <begin position="195"/>
        <end position="515"/>
    </location>
</feature>
<dbReference type="PROSITE" id="PS52035">
    <property type="entry name" value="PEPTIDASE_M14"/>
    <property type="match status" value="1"/>
</dbReference>
<dbReference type="CDD" id="cd03860">
    <property type="entry name" value="M14_CP_A-B_like"/>
    <property type="match status" value="1"/>
</dbReference>
<reference evidence="18" key="1">
    <citation type="journal article" date="2023" name="Mol. Phylogenet. Evol.">
        <title>Genome-scale phylogeny and comparative genomics of the fungal order Sordariales.</title>
        <authorList>
            <person name="Hensen N."/>
            <person name="Bonometti L."/>
            <person name="Westerberg I."/>
            <person name="Brannstrom I.O."/>
            <person name="Guillou S."/>
            <person name="Cros-Aarteil S."/>
            <person name="Calhoun S."/>
            <person name="Haridas S."/>
            <person name="Kuo A."/>
            <person name="Mondo S."/>
            <person name="Pangilinan J."/>
            <person name="Riley R."/>
            <person name="LaButti K."/>
            <person name="Andreopoulos B."/>
            <person name="Lipzen A."/>
            <person name="Chen C."/>
            <person name="Yan M."/>
            <person name="Daum C."/>
            <person name="Ng V."/>
            <person name="Clum A."/>
            <person name="Steindorff A."/>
            <person name="Ohm R.A."/>
            <person name="Martin F."/>
            <person name="Silar P."/>
            <person name="Natvig D.O."/>
            <person name="Lalanne C."/>
            <person name="Gautier V."/>
            <person name="Ament-Velasquez S.L."/>
            <person name="Kruys A."/>
            <person name="Hutchinson M.I."/>
            <person name="Powell A.J."/>
            <person name="Barry K."/>
            <person name="Miller A.N."/>
            <person name="Grigoriev I.V."/>
            <person name="Debuchy R."/>
            <person name="Gladieux P."/>
            <person name="Hiltunen Thoren M."/>
            <person name="Johannesson H."/>
        </authorList>
    </citation>
    <scope>NUCLEOTIDE SEQUENCE</scope>
    <source>
        <strain evidence="18">PSN309</strain>
    </source>
</reference>
<keyword evidence="11" id="KW-0961">Cell wall biogenesis/degradation</keyword>
<dbReference type="InterPro" id="IPR057246">
    <property type="entry name" value="CARBOXYPEPT_ZN_1"/>
</dbReference>
<evidence type="ECO:0000313" key="18">
    <source>
        <dbReference type="EMBL" id="KAK4193072.1"/>
    </source>
</evidence>
<dbReference type="InterPro" id="IPR000834">
    <property type="entry name" value="Peptidase_M14"/>
</dbReference>
<comment type="function">
    <text evidence="12">Inactive carboxypeptidase that may play a role in cell wall organization and biogenesis.</text>
</comment>
<evidence type="ECO:0000259" key="17">
    <source>
        <dbReference type="PROSITE" id="PS52035"/>
    </source>
</evidence>
<comment type="cofactor">
    <cofactor evidence="1">
        <name>Zn(2+)</name>
        <dbReference type="ChEBI" id="CHEBI:29105"/>
    </cofactor>
</comment>
<evidence type="ECO:0000256" key="2">
    <source>
        <dbReference type="ARBA" id="ARBA00004116"/>
    </source>
</evidence>
<evidence type="ECO:0000256" key="12">
    <source>
        <dbReference type="ARBA" id="ARBA00025210"/>
    </source>
</evidence>
<keyword evidence="8 16" id="KW-0732">Signal</keyword>
<keyword evidence="6" id="KW-0926">Vacuole</keyword>
<dbReference type="SUPFAM" id="SSF53187">
    <property type="entry name" value="Zn-dependent exopeptidases"/>
    <property type="match status" value="1"/>
</dbReference>
<name>A0AAN7ANX6_9PEZI</name>
<dbReference type="GO" id="GO:0071555">
    <property type="term" value="P:cell wall organization"/>
    <property type="evidence" value="ECO:0007669"/>
    <property type="project" value="UniProtKB-KW"/>
</dbReference>
<organism evidence="18 19">
    <name type="scientific">Podospora australis</name>
    <dbReference type="NCBI Taxonomy" id="1536484"/>
    <lineage>
        <taxon>Eukaryota</taxon>
        <taxon>Fungi</taxon>
        <taxon>Dikarya</taxon>
        <taxon>Ascomycota</taxon>
        <taxon>Pezizomycotina</taxon>
        <taxon>Sordariomycetes</taxon>
        <taxon>Sordariomycetidae</taxon>
        <taxon>Sordariales</taxon>
        <taxon>Podosporaceae</taxon>
        <taxon>Podospora</taxon>
    </lineage>
</organism>
<comment type="similarity">
    <text evidence="4 15">Belongs to the peptidase M14 family.</text>
</comment>
<evidence type="ECO:0000256" key="1">
    <source>
        <dbReference type="ARBA" id="ARBA00001947"/>
    </source>
</evidence>
<evidence type="ECO:0000256" key="5">
    <source>
        <dbReference type="ARBA" id="ARBA00022525"/>
    </source>
</evidence>
<evidence type="ECO:0000256" key="10">
    <source>
        <dbReference type="ARBA" id="ARBA00023157"/>
    </source>
</evidence>
<keyword evidence="10" id="KW-1015">Disulfide bond</keyword>
<feature type="signal peptide" evidence="16">
    <location>
        <begin position="1"/>
        <end position="28"/>
    </location>
</feature>
<protein>
    <recommendedName>
        <fullName evidence="13">Inactive metallocarboxypeptidase ECM14</fullName>
    </recommendedName>
    <alternativeName>
        <fullName evidence="14">Inactive metallocarboxypeptidase ecm14</fullName>
    </alternativeName>
</protein>
<evidence type="ECO:0000256" key="3">
    <source>
        <dbReference type="ARBA" id="ARBA00004613"/>
    </source>
</evidence>
<dbReference type="Proteomes" id="UP001302126">
    <property type="component" value="Unassembled WGS sequence"/>
</dbReference>
<proteinExistence type="inferred from homology"/>
<evidence type="ECO:0000256" key="8">
    <source>
        <dbReference type="ARBA" id="ARBA00022729"/>
    </source>
</evidence>
<evidence type="ECO:0000256" key="4">
    <source>
        <dbReference type="ARBA" id="ARBA00005988"/>
    </source>
</evidence>
<keyword evidence="19" id="KW-1185">Reference proteome</keyword>
<dbReference type="GO" id="GO:0006508">
    <property type="term" value="P:proteolysis"/>
    <property type="evidence" value="ECO:0007669"/>
    <property type="project" value="InterPro"/>
</dbReference>
<dbReference type="GO" id="GO:0004181">
    <property type="term" value="F:metallocarboxypeptidase activity"/>
    <property type="evidence" value="ECO:0007669"/>
    <property type="project" value="InterPro"/>
</dbReference>
<dbReference type="Gene3D" id="3.40.630.10">
    <property type="entry name" value="Zn peptidases"/>
    <property type="match status" value="1"/>
</dbReference>
<dbReference type="PRINTS" id="PR00765">
    <property type="entry name" value="CRBOXYPTASEA"/>
</dbReference>
<dbReference type="EMBL" id="MU864352">
    <property type="protein sequence ID" value="KAK4193072.1"/>
    <property type="molecule type" value="Genomic_DNA"/>
</dbReference>
<evidence type="ECO:0000256" key="9">
    <source>
        <dbReference type="ARBA" id="ARBA00022833"/>
    </source>
</evidence>
<comment type="subcellular location">
    <subcellularLocation>
        <location evidence="3">Secreted</location>
    </subcellularLocation>
    <subcellularLocation>
        <location evidence="2">Vacuole</location>
    </subcellularLocation>
</comment>
<evidence type="ECO:0000256" key="11">
    <source>
        <dbReference type="ARBA" id="ARBA00023316"/>
    </source>
</evidence>
<dbReference type="Pfam" id="PF00246">
    <property type="entry name" value="Peptidase_M14"/>
    <property type="match status" value="1"/>
</dbReference>
<comment type="caution">
    <text evidence="15">Lacks conserved residue(s) required for the propagation of feature annotation.</text>
</comment>
<evidence type="ECO:0000256" key="16">
    <source>
        <dbReference type="SAM" id="SignalP"/>
    </source>
</evidence>
<evidence type="ECO:0000256" key="14">
    <source>
        <dbReference type="ARBA" id="ARBA00026213"/>
    </source>
</evidence>
<gene>
    <name evidence="18" type="ORF">QBC35DRAFT_163519</name>
</gene>
<sequence>MRLSLPRNLSLPVAALAVALAFPTTAEAAGIIPRGDGGRSSATTTFPFLRWLHDSAVEAVFGKSSGADSVEQHVPSPELYTRHRDNIVVRFNVTTSEEERALAQAAQQMLLDVWAFTPEYVDIRVRNVDFKAMLRLLPKSLRQPSILIPDVAAAAWATFPSQTANKPSLSKNSVDAVLDSVRTSSDGVDNIFFKAYQPLSVITRWMGLMEAMFPSLVQMISIGKSYEGRDVHALRVGARVSDNSDPVRKTILVTGGLHGREWISTSTVTYLMWSAITAYGKEPMITKLLDKFDIVFIPVLNPDGYEYTWQTDRLWRKSRQKTKTRMCHGFDLDHTFGYAWEKSSNQVDPCSESYGGESPFQAVEASALAEWAKNETQHAVQFVGFLDLHSYSQQILFPYTYSCSTDPPNLENLMELGVGLAKAIRLSSGESYSVDSACEGAVASSSSSSTSDPSPRVESGGGSAIDWFYHELGARYSYQIKLRDTGSYGFLLPAEHIIPTGEEMLNALKYFGDFLLGNNGIEKGSQFSPPSDLWRDLRRRTK</sequence>
<dbReference type="GO" id="GO:0008270">
    <property type="term" value="F:zinc ion binding"/>
    <property type="evidence" value="ECO:0007669"/>
    <property type="project" value="InterPro"/>
</dbReference>
<dbReference type="GO" id="GO:0005773">
    <property type="term" value="C:vacuole"/>
    <property type="evidence" value="ECO:0007669"/>
    <property type="project" value="UniProtKB-SubCell"/>
</dbReference>
<evidence type="ECO:0000313" key="19">
    <source>
        <dbReference type="Proteomes" id="UP001302126"/>
    </source>
</evidence>
<keyword evidence="5" id="KW-0964">Secreted</keyword>
<keyword evidence="9" id="KW-0862">Zinc</keyword>
<dbReference type="PANTHER" id="PTHR11705">
    <property type="entry name" value="PROTEASE FAMILY M14 CARBOXYPEPTIDASE A,B"/>
    <property type="match status" value="1"/>
</dbReference>
<dbReference type="AlphaFoldDB" id="A0AAN7ANX6"/>
<keyword evidence="7" id="KW-0479">Metal-binding</keyword>
<evidence type="ECO:0000256" key="6">
    <source>
        <dbReference type="ARBA" id="ARBA00022554"/>
    </source>
</evidence>
<evidence type="ECO:0000256" key="15">
    <source>
        <dbReference type="PROSITE-ProRule" id="PRU01379"/>
    </source>
</evidence>
<evidence type="ECO:0000256" key="7">
    <source>
        <dbReference type="ARBA" id="ARBA00022723"/>
    </source>
</evidence>
<feature type="chain" id="PRO_5043000003" description="Inactive metallocarboxypeptidase ECM14" evidence="16">
    <location>
        <begin position="29"/>
        <end position="542"/>
    </location>
</feature>
<dbReference type="SMART" id="SM00631">
    <property type="entry name" value="Zn_pept"/>
    <property type="match status" value="1"/>
</dbReference>
<comment type="caution">
    <text evidence="18">The sequence shown here is derived from an EMBL/GenBank/DDBJ whole genome shotgun (WGS) entry which is preliminary data.</text>
</comment>
<dbReference type="PANTHER" id="PTHR11705:SF147">
    <property type="entry name" value="INACTIVE METALLOCARBOXYPEPTIDASE ECM14"/>
    <property type="match status" value="1"/>
</dbReference>
<dbReference type="PROSITE" id="PS00132">
    <property type="entry name" value="CARBOXYPEPT_ZN_1"/>
    <property type="match status" value="1"/>
</dbReference>
<evidence type="ECO:0000256" key="13">
    <source>
        <dbReference type="ARBA" id="ARBA00026187"/>
    </source>
</evidence>